<organism evidence="2 3">
    <name type="scientific">Actinotalea ferrariae CF5-4</name>
    <dbReference type="NCBI Taxonomy" id="948458"/>
    <lineage>
        <taxon>Bacteria</taxon>
        <taxon>Bacillati</taxon>
        <taxon>Actinomycetota</taxon>
        <taxon>Actinomycetes</taxon>
        <taxon>Micrococcales</taxon>
        <taxon>Cellulomonadaceae</taxon>
        <taxon>Actinotalea</taxon>
    </lineage>
</organism>
<protein>
    <submittedName>
        <fullName evidence="2">ABC transporter substrate-binding protein</fullName>
    </submittedName>
</protein>
<dbReference type="Pfam" id="PF00497">
    <property type="entry name" value="SBP_bac_3"/>
    <property type="match status" value="1"/>
</dbReference>
<reference evidence="2 3" key="1">
    <citation type="submission" date="2014-01" db="EMBL/GenBank/DDBJ databases">
        <title>Actinotalea ferrariae CF5-4.</title>
        <authorList>
            <person name="Chen F."/>
            <person name="Li Y."/>
            <person name="Wang G."/>
        </authorList>
    </citation>
    <scope>NUCLEOTIDE SEQUENCE [LARGE SCALE GENOMIC DNA]</scope>
    <source>
        <strain evidence="2 3">CF5-4</strain>
    </source>
</reference>
<dbReference type="SUPFAM" id="SSF53850">
    <property type="entry name" value="Periplasmic binding protein-like II"/>
    <property type="match status" value="1"/>
</dbReference>
<name>A0A021VV23_9CELL</name>
<dbReference type="OrthoDB" id="6150901at2"/>
<dbReference type="AlphaFoldDB" id="A0A021VV23"/>
<dbReference type="Proteomes" id="UP000019753">
    <property type="component" value="Unassembled WGS sequence"/>
</dbReference>
<comment type="caution">
    <text evidence="2">The sequence shown here is derived from an EMBL/GenBank/DDBJ whole genome shotgun (WGS) entry which is preliminary data.</text>
</comment>
<dbReference type="RefSeq" id="WP_034226914.1">
    <property type="nucleotide sequence ID" value="NZ_AXCW01000151.1"/>
</dbReference>
<evidence type="ECO:0000313" key="3">
    <source>
        <dbReference type="Proteomes" id="UP000019753"/>
    </source>
</evidence>
<gene>
    <name evidence="2" type="ORF">N866_04440</name>
</gene>
<sequence>MSTAKAVVARRALPVVVLGALVLPVAGCGLVPEQFPADPKGTLTRVEGGFLRVGVSPHPPWTELPDGADADPLEPTGLEADLVAGFAEEVGAEVVWEAGTEEQLLGDLEAGKLDLVVGGFTARTPWVSHAAVTRPYTTVPAETGEDEPHVMLTPMGENAFLVALERYLLDQEVGG</sequence>
<dbReference type="InterPro" id="IPR001638">
    <property type="entry name" value="Solute-binding_3/MltF_N"/>
</dbReference>
<accession>A0A021VV23</accession>
<proteinExistence type="predicted"/>
<keyword evidence="3" id="KW-1185">Reference proteome</keyword>
<evidence type="ECO:0000259" key="1">
    <source>
        <dbReference type="Pfam" id="PF00497"/>
    </source>
</evidence>
<dbReference type="EMBL" id="AXCW01000151">
    <property type="protein sequence ID" value="EYR62912.1"/>
    <property type="molecule type" value="Genomic_DNA"/>
</dbReference>
<feature type="domain" description="Solute-binding protein family 3/N-terminal" evidence="1">
    <location>
        <begin position="51"/>
        <end position="138"/>
    </location>
</feature>
<dbReference type="Gene3D" id="3.40.190.10">
    <property type="entry name" value="Periplasmic binding protein-like II"/>
    <property type="match status" value="1"/>
</dbReference>
<evidence type="ECO:0000313" key="2">
    <source>
        <dbReference type="EMBL" id="EYR62912.1"/>
    </source>
</evidence>